<dbReference type="InterPro" id="IPR040276">
    <property type="entry name" value="At4g26450-like"/>
</dbReference>
<proteinExistence type="predicted"/>
<gene>
    <name evidence="1" type="ORF">V6N11_073312</name>
</gene>
<accession>A0ABR1ZXI8</accession>
<name>A0ABR1ZXI8_9ROSI</name>
<organism evidence="1 2">
    <name type="scientific">Hibiscus sabdariffa</name>
    <name type="common">roselle</name>
    <dbReference type="NCBI Taxonomy" id="183260"/>
    <lineage>
        <taxon>Eukaryota</taxon>
        <taxon>Viridiplantae</taxon>
        <taxon>Streptophyta</taxon>
        <taxon>Embryophyta</taxon>
        <taxon>Tracheophyta</taxon>
        <taxon>Spermatophyta</taxon>
        <taxon>Magnoliopsida</taxon>
        <taxon>eudicotyledons</taxon>
        <taxon>Gunneridae</taxon>
        <taxon>Pentapetalae</taxon>
        <taxon>rosids</taxon>
        <taxon>malvids</taxon>
        <taxon>Malvales</taxon>
        <taxon>Malvaceae</taxon>
        <taxon>Malvoideae</taxon>
        <taxon>Hibiscus</taxon>
    </lineage>
</organism>
<sequence length="87" mass="9636">MSNSMAMELSSSWISPETSGTCHEFYNSTYCSFKRGFGHGQSHSKPFQSHPPPPRQGTDIFIEAGRLAAEYLVSQGLLLPTVMPAKW</sequence>
<dbReference type="Proteomes" id="UP001396334">
    <property type="component" value="Unassembled WGS sequence"/>
</dbReference>
<reference evidence="1 2" key="1">
    <citation type="journal article" date="2024" name="G3 (Bethesda)">
        <title>Genome assembly of Hibiscus sabdariffa L. provides insights into metabolisms of medicinal natural products.</title>
        <authorList>
            <person name="Kim T."/>
        </authorList>
    </citation>
    <scope>NUCLEOTIDE SEQUENCE [LARGE SCALE GENOMIC DNA]</scope>
    <source>
        <strain evidence="1">TK-2024</strain>
        <tissue evidence="1">Old leaves</tissue>
    </source>
</reference>
<keyword evidence="2" id="KW-1185">Reference proteome</keyword>
<protein>
    <submittedName>
        <fullName evidence="1">Uncharacterized protein</fullName>
    </submittedName>
</protein>
<dbReference type="PANTHER" id="PTHR36056">
    <property type="entry name" value="PROTEIN, PUTATIVE-RELATED"/>
    <property type="match status" value="1"/>
</dbReference>
<dbReference type="PANTHER" id="PTHR36056:SF1">
    <property type="entry name" value="PROTEIN, PUTATIVE-RELATED"/>
    <property type="match status" value="1"/>
</dbReference>
<evidence type="ECO:0000313" key="2">
    <source>
        <dbReference type="Proteomes" id="UP001396334"/>
    </source>
</evidence>
<evidence type="ECO:0000313" key="1">
    <source>
        <dbReference type="EMBL" id="KAK8485091.1"/>
    </source>
</evidence>
<comment type="caution">
    <text evidence="1">The sequence shown here is derived from an EMBL/GenBank/DDBJ whole genome shotgun (WGS) entry which is preliminary data.</text>
</comment>
<dbReference type="EMBL" id="JBBPBN010000517">
    <property type="protein sequence ID" value="KAK8485091.1"/>
    <property type="molecule type" value="Genomic_DNA"/>
</dbReference>